<dbReference type="Proteomes" id="UP000318571">
    <property type="component" value="Chromosome 10"/>
</dbReference>
<dbReference type="Pfam" id="PF00194">
    <property type="entry name" value="Carb_anhydrase"/>
    <property type="match status" value="1"/>
</dbReference>
<feature type="domain" description="Alpha-carbonic anhydrase" evidence="1">
    <location>
        <begin position="1"/>
        <end position="83"/>
    </location>
</feature>
<organism evidence="2 3">
    <name type="scientific">Tigriopus californicus</name>
    <name type="common">Marine copepod</name>
    <dbReference type="NCBI Taxonomy" id="6832"/>
    <lineage>
        <taxon>Eukaryota</taxon>
        <taxon>Metazoa</taxon>
        <taxon>Ecdysozoa</taxon>
        <taxon>Arthropoda</taxon>
        <taxon>Crustacea</taxon>
        <taxon>Multicrustacea</taxon>
        <taxon>Hexanauplia</taxon>
        <taxon>Copepoda</taxon>
        <taxon>Harpacticoida</taxon>
        <taxon>Harpacticidae</taxon>
        <taxon>Tigriopus</taxon>
    </lineage>
</organism>
<protein>
    <recommendedName>
        <fullName evidence="1">Alpha-carbonic anhydrase domain-containing protein</fullName>
    </recommendedName>
</protein>
<accession>A0A553NBP6</accession>
<comment type="caution">
    <text evidence="2">The sequence shown here is derived from an EMBL/GenBank/DDBJ whole genome shotgun (WGS) entry which is preliminary data.</text>
</comment>
<proteinExistence type="predicted"/>
<keyword evidence="3" id="KW-1185">Reference proteome</keyword>
<dbReference type="PROSITE" id="PS51144">
    <property type="entry name" value="ALPHA_CA_2"/>
    <property type="match status" value="1"/>
</dbReference>
<sequence>MLSDGDTDSWCASFPICCPTSMRQSSIDIKPDQEIRFEVNQNESASIISGCPLRQNTHKLIQFHLHWGSSKDVGSEYSLDGEL</sequence>
<reference evidence="2 3" key="1">
    <citation type="journal article" date="2018" name="Nat. Ecol. Evol.">
        <title>Genomic signatures of mitonuclear coevolution across populations of Tigriopus californicus.</title>
        <authorList>
            <person name="Barreto F.S."/>
            <person name="Watson E.T."/>
            <person name="Lima T.G."/>
            <person name="Willett C.S."/>
            <person name="Edmands S."/>
            <person name="Li W."/>
            <person name="Burton R.S."/>
        </authorList>
    </citation>
    <scope>NUCLEOTIDE SEQUENCE [LARGE SCALE GENOMIC DNA]</scope>
    <source>
        <strain evidence="2 3">San Diego</strain>
    </source>
</reference>
<dbReference type="EMBL" id="VCGU01000458">
    <property type="protein sequence ID" value="TRY62874.1"/>
    <property type="molecule type" value="Genomic_DNA"/>
</dbReference>
<dbReference type="SUPFAM" id="SSF51069">
    <property type="entry name" value="Carbonic anhydrase"/>
    <property type="match status" value="1"/>
</dbReference>
<dbReference type="InterPro" id="IPR036398">
    <property type="entry name" value="CA_dom_sf"/>
</dbReference>
<evidence type="ECO:0000259" key="1">
    <source>
        <dbReference type="PROSITE" id="PS51144"/>
    </source>
</evidence>
<dbReference type="InterPro" id="IPR001148">
    <property type="entry name" value="CA_dom"/>
</dbReference>
<name>A0A553NBP6_TIGCA</name>
<dbReference type="Gene3D" id="3.10.200.10">
    <property type="entry name" value="Alpha carbonic anhydrase"/>
    <property type="match status" value="1"/>
</dbReference>
<dbReference type="AlphaFoldDB" id="A0A553NBP6"/>
<gene>
    <name evidence="2" type="ORF">TCAL_15203</name>
</gene>
<evidence type="ECO:0000313" key="3">
    <source>
        <dbReference type="Proteomes" id="UP000318571"/>
    </source>
</evidence>
<evidence type="ECO:0000313" key="2">
    <source>
        <dbReference type="EMBL" id="TRY62874.1"/>
    </source>
</evidence>